<dbReference type="SUPFAM" id="SSF53254">
    <property type="entry name" value="Phosphoglycerate mutase-like"/>
    <property type="match status" value="1"/>
</dbReference>
<keyword evidence="25" id="KW-1015">Disulfide bond</keyword>
<gene>
    <name evidence="27" type="primary">MINPP1</name>
    <name evidence="27" type="ORF">BLAG_LOCUS8418</name>
</gene>
<protein>
    <recommendedName>
        <fullName evidence="5">Multiple inositol polyphosphate phosphatase 1</fullName>
        <ecNumber evidence="4">3.1.3.62</ecNumber>
        <ecNumber evidence="3">3.1.3.80</ecNumber>
    </recommendedName>
    <alternativeName>
        <fullName evidence="11">2,3-bisphosphoglycerate 3-phosphatase</fullName>
    </alternativeName>
</protein>
<evidence type="ECO:0000256" key="6">
    <source>
        <dbReference type="ARBA" id="ARBA00022475"/>
    </source>
</evidence>
<dbReference type="FunFam" id="3.40.50.1240:FF:000014">
    <property type="entry name" value="Multiple inositol polyphosphate phosphatase 1"/>
    <property type="match status" value="1"/>
</dbReference>
<dbReference type="CDD" id="cd07061">
    <property type="entry name" value="HP_HAP_like"/>
    <property type="match status" value="1"/>
</dbReference>
<comment type="catalytic activity">
    <reaction evidence="13">
        <text>1D-myo-inositol 1,2,4,5,6-pentakisphosphate + H2O = 1D-myo-inositol 1,2,5,6-tetrakisphosphate + phosphate</text>
        <dbReference type="Rhea" id="RHEA:77115"/>
        <dbReference type="ChEBI" id="CHEBI:15377"/>
        <dbReference type="ChEBI" id="CHEBI:43474"/>
        <dbReference type="ChEBI" id="CHEBI:57798"/>
        <dbReference type="ChEBI" id="CHEBI:195535"/>
        <dbReference type="EC" id="3.1.3.62"/>
    </reaction>
    <physiologicalReaction direction="left-to-right" evidence="13">
        <dbReference type="Rhea" id="RHEA:77116"/>
    </physiologicalReaction>
</comment>
<comment type="catalytic activity">
    <reaction evidence="19">
        <text>1D-myo-inositol 1,2,6-trisphosphate + H2O = 1D-myo-inositol 1,2-bisphosphate + phosphate</text>
        <dbReference type="Rhea" id="RHEA:77131"/>
        <dbReference type="ChEBI" id="CHEBI:15377"/>
        <dbReference type="ChEBI" id="CHEBI:43474"/>
        <dbReference type="ChEBI" id="CHEBI:195537"/>
        <dbReference type="ChEBI" id="CHEBI:195539"/>
        <dbReference type="EC" id="3.1.3.62"/>
    </reaction>
    <physiologicalReaction direction="left-to-right" evidence="19">
        <dbReference type="Rhea" id="RHEA:77132"/>
    </physiologicalReaction>
</comment>
<dbReference type="Proteomes" id="UP000838412">
    <property type="component" value="Chromosome 15"/>
</dbReference>
<comment type="similarity">
    <text evidence="2">Belongs to the histidine acid phosphatase family. MINPP1 subfamily.</text>
</comment>
<evidence type="ECO:0000256" key="10">
    <source>
        <dbReference type="ARBA" id="ARBA00023180"/>
    </source>
</evidence>
<evidence type="ECO:0000256" key="26">
    <source>
        <dbReference type="SAM" id="MobiDB-lite"/>
    </source>
</evidence>
<keyword evidence="28" id="KW-1185">Reference proteome</keyword>
<dbReference type="EC" id="3.1.3.80" evidence="3"/>
<dbReference type="AlphaFoldDB" id="A0A8J9Z399"/>
<evidence type="ECO:0000256" key="24">
    <source>
        <dbReference type="ARBA" id="ARBA00043832"/>
    </source>
</evidence>
<dbReference type="GO" id="GO:0052745">
    <property type="term" value="F:inositol phosphate phosphatase activity"/>
    <property type="evidence" value="ECO:0007669"/>
    <property type="project" value="TreeGrafter"/>
</dbReference>
<comment type="subcellular location">
    <subcellularLocation>
        <location evidence="1">Cell membrane</location>
    </subcellularLocation>
</comment>
<dbReference type="PANTHER" id="PTHR20963:SF8">
    <property type="entry name" value="MULTIPLE INOSITOL POLYPHOSPHATE PHOSPHATASE 1"/>
    <property type="match status" value="1"/>
</dbReference>
<evidence type="ECO:0000256" key="1">
    <source>
        <dbReference type="ARBA" id="ARBA00004236"/>
    </source>
</evidence>
<dbReference type="OrthoDB" id="6509975at2759"/>
<evidence type="ECO:0000256" key="8">
    <source>
        <dbReference type="ARBA" id="ARBA00022801"/>
    </source>
</evidence>
<evidence type="ECO:0000256" key="3">
    <source>
        <dbReference type="ARBA" id="ARBA00012976"/>
    </source>
</evidence>
<dbReference type="GO" id="GO:0034417">
    <property type="term" value="F:bisphosphoglycerate 3-phosphatase activity"/>
    <property type="evidence" value="ECO:0007669"/>
    <property type="project" value="UniProtKB-EC"/>
</dbReference>
<comment type="catalytic activity">
    <reaction evidence="12">
        <text>1D-myo-inositol 1,2,5,6-tetrakisphosphate + H2O = 1D-myo-inositol 1,2,6-trisphosphate + phosphate</text>
        <dbReference type="Rhea" id="RHEA:77119"/>
        <dbReference type="ChEBI" id="CHEBI:15377"/>
        <dbReference type="ChEBI" id="CHEBI:43474"/>
        <dbReference type="ChEBI" id="CHEBI:195535"/>
        <dbReference type="ChEBI" id="CHEBI:195537"/>
        <dbReference type="EC" id="3.1.3.62"/>
    </reaction>
    <physiologicalReaction direction="left-to-right" evidence="12">
        <dbReference type="Rhea" id="RHEA:77120"/>
    </physiologicalReaction>
</comment>
<dbReference type="GO" id="GO:0005886">
    <property type="term" value="C:plasma membrane"/>
    <property type="evidence" value="ECO:0007669"/>
    <property type="project" value="UniProtKB-SubCell"/>
</dbReference>
<keyword evidence="10" id="KW-0325">Glycoprotein</keyword>
<dbReference type="PANTHER" id="PTHR20963">
    <property type="entry name" value="MULTIPLE INOSITOL POLYPHOSPHATE PHOSPHATASE-RELATED"/>
    <property type="match status" value="1"/>
</dbReference>
<evidence type="ECO:0000256" key="4">
    <source>
        <dbReference type="ARBA" id="ARBA00013040"/>
    </source>
</evidence>
<evidence type="ECO:0000313" key="28">
    <source>
        <dbReference type="Proteomes" id="UP000838412"/>
    </source>
</evidence>
<evidence type="ECO:0000256" key="17">
    <source>
        <dbReference type="ARBA" id="ARBA00043739"/>
    </source>
</evidence>
<comment type="catalytic activity">
    <reaction evidence="23">
        <text>1D-myo-inositol 1,4,5,6-tetrakisphosphate + H2O = 1D-myo-inositol 1,4,5-trisphosphate + phosphate</text>
        <dbReference type="Rhea" id="RHEA:77147"/>
        <dbReference type="ChEBI" id="CHEBI:15377"/>
        <dbReference type="ChEBI" id="CHEBI:43474"/>
        <dbReference type="ChEBI" id="CHEBI:57627"/>
        <dbReference type="ChEBI" id="CHEBI:203600"/>
    </reaction>
    <physiologicalReaction direction="left-to-right" evidence="23">
        <dbReference type="Rhea" id="RHEA:77148"/>
    </physiologicalReaction>
</comment>
<dbReference type="EC" id="3.1.3.62" evidence="4"/>
<evidence type="ECO:0000256" key="25">
    <source>
        <dbReference type="PIRSR" id="PIRSR000894-2"/>
    </source>
</evidence>
<proteinExistence type="inferred from homology"/>
<dbReference type="Gene3D" id="3.40.50.1240">
    <property type="entry name" value="Phosphoglycerate mutase-like"/>
    <property type="match status" value="1"/>
</dbReference>
<comment type="catalytic activity">
    <reaction evidence="22">
        <text>1D-myo-inositol 2,3-bisphosphate + H2O = 1D-myo-inositol 2-phosphate + phosphate</text>
        <dbReference type="Rhea" id="RHEA:77139"/>
        <dbReference type="ChEBI" id="CHEBI:15377"/>
        <dbReference type="ChEBI" id="CHEBI:43474"/>
        <dbReference type="ChEBI" id="CHEBI:84142"/>
        <dbReference type="ChEBI" id="CHEBI:195538"/>
    </reaction>
    <physiologicalReaction direction="left-to-right" evidence="22">
        <dbReference type="Rhea" id="RHEA:77140"/>
    </physiologicalReaction>
</comment>
<organism evidence="27 28">
    <name type="scientific">Branchiostoma lanceolatum</name>
    <name type="common">Common lancelet</name>
    <name type="synonym">Amphioxus lanceolatum</name>
    <dbReference type="NCBI Taxonomy" id="7740"/>
    <lineage>
        <taxon>Eukaryota</taxon>
        <taxon>Metazoa</taxon>
        <taxon>Chordata</taxon>
        <taxon>Cephalochordata</taxon>
        <taxon>Leptocardii</taxon>
        <taxon>Amphioxiformes</taxon>
        <taxon>Branchiostomatidae</taxon>
        <taxon>Branchiostoma</taxon>
    </lineage>
</organism>
<feature type="compositionally biased region" description="Polar residues" evidence="26">
    <location>
        <begin position="426"/>
        <end position="441"/>
    </location>
</feature>
<evidence type="ECO:0000256" key="19">
    <source>
        <dbReference type="ARBA" id="ARBA00043747"/>
    </source>
</evidence>
<dbReference type="PIRSF" id="PIRSF000894">
    <property type="entry name" value="Acid_phosphatase"/>
    <property type="match status" value="1"/>
</dbReference>
<comment type="catalytic activity">
    <reaction evidence="15">
        <text>1D-myo-inositol hexakisphosphate + H2O = 1D-myo-inositol 1,2,4,5,6-pentakisphosphate + phosphate</text>
        <dbReference type="Rhea" id="RHEA:16989"/>
        <dbReference type="ChEBI" id="CHEBI:15377"/>
        <dbReference type="ChEBI" id="CHEBI:43474"/>
        <dbReference type="ChEBI" id="CHEBI:57798"/>
        <dbReference type="ChEBI" id="CHEBI:58130"/>
        <dbReference type="EC" id="3.1.3.62"/>
    </reaction>
    <physiologicalReaction direction="left-to-right" evidence="15">
        <dbReference type="Rhea" id="RHEA:16990"/>
    </physiologicalReaction>
</comment>
<evidence type="ECO:0000256" key="15">
    <source>
        <dbReference type="ARBA" id="ARBA00043691"/>
    </source>
</evidence>
<keyword evidence="7" id="KW-0732">Signal</keyword>
<evidence type="ECO:0000256" key="14">
    <source>
        <dbReference type="ARBA" id="ARBA00043674"/>
    </source>
</evidence>
<evidence type="ECO:0000256" key="5">
    <source>
        <dbReference type="ARBA" id="ARBA00018097"/>
    </source>
</evidence>
<evidence type="ECO:0000256" key="7">
    <source>
        <dbReference type="ARBA" id="ARBA00022729"/>
    </source>
</evidence>
<evidence type="ECO:0000256" key="20">
    <source>
        <dbReference type="ARBA" id="ARBA00043757"/>
    </source>
</evidence>
<name>A0A8J9Z399_BRALA</name>
<comment type="catalytic activity">
    <reaction evidence="24">
        <text>(2R)-2,3-bisphosphoglycerate + H2O = (2R)-2-phosphoglycerate + phosphate</text>
        <dbReference type="Rhea" id="RHEA:27381"/>
        <dbReference type="ChEBI" id="CHEBI:15377"/>
        <dbReference type="ChEBI" id="CHEBI:43474"/>
        <dbReference type="ChEBI" id="CHEBI:58248"/>
        <dbReference type="ChEBI" id="CHEBI:58289"/>
        <dbReference type="EC" id="3.1.3.80"/>
    </reaction>
    <physiologicalReaction direction="left-to-right" evidence="24">
        <dbReference type="Rhea" id="RHEA:27382"/>
    </physiologicalReaction>
</comment>
<reference evidence="27" key="1">
    <citation type="submission" date="2022-01" db="EMBL/GenBank/DDBJ databases">
        <authorList>
            <person name="Braso-Vives M."/>
        </authorList>
    </citation>
    <scope>NUCLEOTIDE SEQUENCE</scope>
</reference>
<keyword evidence="6" id="KW-1003">Cell membrane</keyword>
<evidence type="ECO:0000256" key="16">
    <source>
        <dbReference type="ARBA" id="ARBA00043733"/>
    </source>
</evidence>
<evidence type="ECO:0000256" key="11">
    <source>
        <dbReference type="ARBA" id="ARBA00031642"/>
    </source>
</evidence>
<feature type="disulfide bond" evidence="25">
    <location>
        <begin position="82"/>
        <end position="418"/>
    </location>
</feature>
<accession>A0A8J9Z399</accession>
<evidence type="ECO:0000256" key="22">
    <source>
        <dbReference type="ARBA" id="ARBA00043801"/>
    </source>
</evidence>
<dbReference type="InterPro" id="IPR016274">
    <property type="entry name" value="Histidine_acid_Pase_euk"/>
</dbReference>
<comment type="catalytic activity">
    <reaction evidence="20">
        <text>1D-myo-inositol 1,2,3,5,6-pentakisphosphate + H2O = 1D-myo-inositol 1,2,3,6-tetrakisphosphate + phosphate</text>
        <dbReference type="Rhea" id="RHEA:77111"/>
        <dbReference type="ChEBI" id="CHEBI:15377"/>
        <dbReference type="ChEBI" id="CHEBI:43474"/>
        <dbReference type="ChEBI" id="CHEBI:58747"/>
        <dbReference type="ChEBI" id="CHEBI:195534"/>
    </reaction>
    <physiologicalReaction direction="left-to-right" evidence="20">
        <dbReference type="Rhea" id="RHEA:77112"/>
    </physiologicalReaction>
</comment>
<comment type="catalytic activity">
    <reaction evidence="17">
        <text>1D-myo-inositol 1,2,3,6-tetrakisphosphate + H2O = 1D-myo-inositol 1,2,3-trisphosphate + phosphate</text>
        <dbReference type="Rhea" id="RHEA:77123"/>
        <dbReference type="ChEBI" id="CHEBI:15377"/>
        <dbReference type="ChEBI" id="CHEBI:43474"/>
        <dbReference type="ChEBI" id="CHEBI:195534"/>
        <dbReference type="ChEBI" id="CHEBI:195536"/>
    </reaction>
    <physiologicalReaction direction="left-to-right" evidence="17">
        <dbReference type="Rhea" id="RHEA:77124"/>
    </physiologicalReaction>
</comment>
<sequence>MSLYIATMFIRLGRRTRVRIPPVATCFSLLFIASQVSTQDPRGSVKPDIFATNTKYDSSFTWLERTERDKIPAEKCPHLRQCKPVHVSMLVRHGTRYPEKRIIGKIDYVVSSIRHYGSKEKDIVNVMRRWQNSFEWQDAMMLSETGKWEMEELAGRTVQRFPAVFHGAKPESLRIVSSTKNRTIDSASAFVRGICNGLKEIKAADSIKDPRKLKTEAGPHTDKLLVFLEKCKKWAEEVEGNPDALQEVSKFLEGPEVRSVLKNVTSQLGPSVLLDFSAAHLKVMWTICAMETAVYGGRSIWCDLFRPEDLQVLEYLSDLNSYWKHGYGHSVNYRPGCALLQEMLKPMEGFVSGNKSSLRGQFLFGHTDTLVALYSLLGLFKDRAPLRADNFAEHKNRVFRTSLISPFGANLALVLYKCDGVSPCDQSEQGKPTQDAPQGSQPDDPAGSKFRVMMMVNERVEQFPGWHQASCPYEVIRMLYKDVLEHCEDWCNMSGEKSHPEL</sequence>
<dbReference type="InterPro" id="IPR029033">
    <property type="entry name" value="His_PPase_superfam"/>
</dbReference>
<evidence type="ECO:0000256" key="18">
    <source>
        <dbReference type="ARBA" id="ARBA00043746"/>
    </source>
</evidence>
<evidence type="ECO:0000256" key="9">
    <source>
        <dbReference type="ARBA" id="ARBA00023136"/>
    </source>
</evidence>
<evidence type="ECO:0000256" key="13">
    <source>
        <dbReference type="ARBA" id="ARBA00043671"/>
    </source>
</evidence>
<comment type="catalytic activity">
    <reaction evidence="14">
        <text>1D-myo-inositol 1,2-bisphosphate + H2O = 1D-myo-inositol 2-phosphate + phosphate</text>
        <dbReference type="Rhea" id="RHEA:77135"/>
        <dbReference type="ChEBI" id="CHEBI:15377"/>
        <dbReference type="ChEBI" id="CHEBI:43474"/>
        <dbReference type="ChEBI" id="CHEBI:84142"/>
        <dbReference type="ChEBI" id="CHEBI:195539"/>
        <dbReference type="EC" id="3.1.3.62"/>
    </reaction>
    <physiologicalReaction direction="left-to-right" evidence="14">
        <dbReference type="Rhea" id="RHEA:77136"/>
    </physiologicalReaction>
</comment>
<dbReference type="Pfam" id="PF00328">
    <property type="entry name" value="His_Phos_2"/>
    <property type="match status" value="1"/>
</dbReference>
<comment type="catalytic activity">
    <reaction evidence="18">
        <text>1D-myo-inositol hexakisphosphate + H2O = 1D-myo-inositol 1,2,3,5,6-pentakisphosphate + phosphate</text>
        <dbReference type="Rhea" id="RHEA:20960"/>
        <dbReference type="ChEBI" id="CHEBI:15377"/>
        <dbReference type="ChEBI" id="CHEBI:43474"/>
        <dbReference type="ChEBI" id="CHEBI:58130"/>
        <dbReference type="ChEBI" id="CHEBI:58747"/>
    </reaction>
    <physiologicalReaction direction="left-to-right" evidence="18">
        <dbReference type="Rhea" id="RHEA:20961"/>
    </physiologicalReaction>
</comment>
<comment type="catalytic activity">
    <reaction evidence="21">
        <text>1D-myo-inositol 1,3,4,5,6-pentakisphosphate + H2O = 1D-myo-inositol 1,4,5,6-tetrakisphosphate + phosphate</text>
        <dbReference type="Rhea" id="RHEA:77143"/>
        <dbReference type="ChEBI" id="CHEBI:15377"/>
        <dbReference type="ChEBI" id="CHEBI:43474"/>
        <dbReference type="ChEBI" id="CHEBI:57627"/>
        <dbReference type="ChEBI" id="CHEBI:57733"/>
    </reaction>
    <physiologicalReaction direction="left-to-right" evidence="21">
        <dbReference type="Rhea" id="RHEA:77144"/>
    </physiologicalReaction>
</comment>
<evidence type="ECO:0000313" key="27">
    <source>
        <dbReference type="EMBL" id="CAH1246371.1"/>
    </source>
</evidence>
<evidence type="ECO:0000256" key="2">
    <source>
        <dbReference type="ARBA" id="ARBA00008422"/>
    </source>
</evidence>
<feature type="disulfide bond" evidence="25">
    <location>
        <begin position="288"/>
        <end position="302"/>
    </location>
</feature>
<evidence type="ECO:0000256" key="23">
    <source>
        <dbReference type="ARBA" id="ARBA00043829"/>
    </source>
</evidence>
<dbReference type="EMBL" id="OV696700">
    <property type="protein sequence ID" value="CAH1246371.1"/>
    <property type="molecule type" value="Genomic_DNA"/>
</dbReference>
<comment type="catalytic activity">
    <reaction evidence="16">
        <text>1D-myo-inositol 1,2,3-trisphosphate + H2O = 1D-myo-inositol 2,3-bisphosphate + phosphate</text>
        <dbReference type="Rhea" id="RHEA:77127"/>
        <dbReference type="ChEBI" id="CHEBI:15377"/>
        <dbReference type="ChEBI" id="CHEBI:43474"/>
        <dbReference type="ChEBI" id="CHEBI:195536"/>
        <dbReference type="ChEBI" id="CHEBI:195538"/>
    </reaction>
    <physiologicalReaction direction="left-to-right" evidence="16">
        <dbReference type="Rhea" id="RHEA:77128"/>
    </physiologicalReaction>
</comment>
<keyword evidence="8" id="KW-0378">Hydrolase</keyword>
<evidence type="ECO:0000256" key="21">
    <source>
        <dbReference type="ARBA" id="ARBA00043762"/>
    </source>
</evidence>
<feature type="region of interest" description="Disordered" evidence="26">
    <location>
        <begin position="426"/>
        <end position="448"/>
    </location>
</feature>
<dbReference type="GO" id="GO:0003993">
    <property type="term" value="F:acid phosphatase activity"/>
    <property type="evidence" value="ECO:0007669"/>
    <property type="project" value="TreeGrafter"/>
</dbReference>
<evidence type="ECO:0000256" key="12">
    <source>
        <dbReference type="ARBA" id="ARBA00043668"/>
    </source>
</evidence>
<keyword evidence="9" id="KW-0472">Membrane</keyword>
<dbReference type="InterPro" id="IPR000560">
    <property type="entry name" value="His_Pase_clade-2"/>
</dbReference>